<dbReference type="InterPro" id="IPR006379">
    <property type="entry name" value="HAD-SF_hydro_IIB"/>
</dbReference>
<dbReference type="PROSITE" id="PS01229">
    <property type="entry name" value="COF_2"/>
    <property type="match status" value="1"/>
</dbReference>
<dbReference type="GO" id="GO:0016791">
    <property type="term" value="F:phosphatase activity"/>
    <property type="evidence" value="ECO:0007669"/>
    <property type="project" value="TreeGrafter"/>
</dbReference>
<dbReference type="GO" id="GO:0000287">
    <property type="term" value="F:magnesium ion binding"/>
    <property type="evidence" value="ECO:0007669"/>
    <property type="project" value="TreeGrafter"/>
</dbReference>
<dbReference type="InterPro" id="IPR036412">
    <property type="entry name" value="HAD-like_sf"/>
</dbReference>
<dbReference type="SFLD" id="SFLDG01140">
    <property type="entry name" value="C2.B:_Phosphomannomutase_and_P"/>
    <property type="match status" value="1"/>
</dbReference>
<dbReference type="Gene3D" id="3.30.1240.10">
    <property type="match status" value="1"/>
</dbReference>
<dbReference type="InterPro" id="IPR000150">
    <property type="entry name" value="Cof"/>
</dbReference>
<dbReference type="RefSeq" id="WP_163940794.1">
    <property type="nucleotide sequence ID" value="NZ_JAAIKC010000001.1"/>
</dbReference>
<reference evidence="1" key="1">
    <citation type="submission" date="2020-02" db="EMBL/GenBank/DDBJ databases">
        <authorList>
            <person name="Shen X.-R."/>
            <person name="Zhang Y.-X."/>
        </authorList>
    </citation>
    <scope>NUCLEOTIDE SEQUENCE</scope>
    <source>
        <strain evidence="1">SYP-B3998</strain>
    </source>
</reference>
<sequence>MLKLVALDIDGTLLNGEGIITERTKQAIGMLRLQGTEVTLCTGRNLPLALPYARELRITMPLVTCNGAEIRQLNESVLDRRSLSPELTRQVYEILHKYDALYDIYADDRIVIASKSDHEERLIAYYRYVKGSESGYEALLRDELNQPYMYEAHSIQEWLETGKTNVQKFFVSEHRRQQLMVICEELRGLEGISVTTSHLTNLEITHLSADKGGALARITETYGWQSNEVAVIGDGMNDVSMFLYAGMSVAMGNASEELKRYATFVTGSNKEEGIAQALESWII</sequence>
<dbReference type="GO" id="GO:0005829">
    <property type="term" value="C:cytosol"/>
    <property type="evidence" value="ECO:0007669"/>
    <property type="project" value="TreeGrafter"/>
</dbReference>
<dbReference type="NCBIfam" id="TIGR00099">
    <property type="entry name" value="Cof-subfamily"/>
    <property type="match status" value="1"/>
</dbReference>
<dbReference type="PROSITE" id="PS01228">
    <property type="entry name" value="COF_1"/>
    <property type="match status" value="1"/>
</dbReference>
<dbReference type="PANTHER" id="PTHR10000:SF8">
    <property type="entry name" value="HAD SUPERFAMILY HYDROLASE-LIKE, TYPE 3"/>
    <property type="match status" value="1"/>
</dbReference>
<accession>A0A6G3ZT94</accession>
<dbReference type="CDD" id="cd07516">
    <property type="entry name" value="HAD_Pase"/>
    <property type="match status" value="1"/>
</dbReference>
<dbReference type="Gene3D" id="3.40.50.1000">
    <property type="entry name" value="HAD superfamily/HAD-like"/>
    <property type="match status" value="1"/>
</dbReference>
<dbReference type="NCBIfam" id="TIGR01484">
    <property type="entry name" value="HAD-SF-IIB"/>
    <property type="match status" value="1"/>
</dbReference>
<gene>
    <name evidence="1" type="ORF">GK047_02690</name>
</gene>
<dbReference type="EMBL" id="JAAIKC010000001">
    <property type="protein sequence ID" value="NEW04924.1"/>
    <property type="molecule type" value="Genomic_DNA"/>
</dbReference>
<dbReference type="SFLD" id="SFLDS00003">
    <property type="entry name" value="Haloacid_Dehalogenase"/>
    <property type="match status" value="1"/>
</dbReference>
<protein>
    <submittedName>
        <fullName evidence="1">HAD family phosphatase</fullName>
    </submittedName>
</protein>
<dbReference type="PANTHER" id="PTHR10000">
    <property type="entry name" value="PHOSPHOSERINE PHOSPHATASE"/>
    <property type="match status" value="1"/>
</dbReference>
<evidence type="ECO:0000313" key="1">
    <source>
        <dbReference type="EMBL" id="NEW04924.1"/>
    </source>
</evidence>
<organism evidence="1">
    <name type="scientific">Paenibacillus sp. SYP-B3998</name>
    <dbReference type="NCBI Taxonomy" id="2678564"/>
    <lineage>
        <taxon>Bacteria</taxon>
        <taxon>Bacillati</taxon>
        <taxon>Bacillota</taxon>
        <taxon>Bacilli</taxon>
        <taxon>Bacillales</taxon>
        <taxon>Paenibacillaceae</taxon>
        <taxon>Paenibacillus</taxon>
    </lineage>
</organism>
<comment type="caution">
    <text evidence="1">The sequence shown here is derived from an EMBL/GenBank/DDBJ whole genome shotgun (WGS) entry which is preliminary data.</text>
</comment>
<dbReference type="SUPFAM" id="SSF56784">
    <property type="entry name" value="HAD-like"/>
    <property type="match status" value="1"/>
</dbReference>
<dbReference type="AlphaFoldDB" id="A0A6G3ZT94"/>
<dbReference type="InterPro" id="IPR023214">
    <property type="entry name" value="HAD_sf"/>
</dbReference>
<dbReference type="Pfam" id="PF08282">
    <property type="entry name" value="Hydrolase_3"/>
    <property type="match status" value="1"/>
</dbReference>
<proteinExistence type="predicted"/>
<name>A0A6G3ZT94_9BACL</name>